<dbReference type="Proteomes" id="UP000001357">
    <property type="component" value="Unassembled WGS sequence"/>
</dbReference>
<feature type="compositionally biased region" description="Pro residues" evidence="1">
    <location>
        <begin position="70"/>
        <end position="79"/>
    </location>
</feature>
<accession>A9UTI9</accession>
<dbReference type="GeneID" id="5888821"/>
<dbReference type="AlphaFoldDB" id="A9UTI9"/>
<evidence type="ECO:0000256" key="1">
    <source>
        <dbReference type="SAM" id="MobiDB-lite"/>
    </source>
</evidence>
<feature type="region of interest" description="Disordered" evidence="1">
    <location>
        <begin position="70"/>
        <end position="113"/>
    </location>
</feature>
<sequence length="1190" mass="130854">MLRPPPLLNEPPHQLAIQQDFVCFPHLLTPEDHSSLRSKPLFFLAFIHDVMHANVIHATLALLVVPHQPYSPPPPPPPPQKKHSQTNCPDRPSLTPPPTPTTQPPTTTHTYTHNHSVLSPHLVPDNCVLAFCFRLSLSLSLFLCVSLISLLFSLSLSLPSPCPTSRPKEGTHTRSNMDLLALPDELWNDALAHAPPAEARDPANPAPQGEGFRWCLQDGFAALLNLAQQYPACSVLLDTQAAHTQANVQHVPALALAAEVYIARAPQASCCSLCWAPTANLALGMHDLRLCNDCLSHFLLSETRVRHMFALSESDVRDLEATHQLHTIGGHGSQRYFFAPAVAHTIASRSPIPLSQADETNSAVVADRVAAVHGYEQALLDLQAMKRVCLLRSCSTYGIDLDELAQRHADLEASAFSDWRKPNPLWRRIFQRCLQFCSRPVNSTRLITELQADILVVELFSALCFEQRAIHLHHLLADAGLPTCWITPHAAVDTSVAEVYPELTSYIMQPLERSSHTDECAQTMVKHVLQLETARQTKLALVRTKLQQVCRGNMDLLRRCRAHPAYKSLLKRRRIGDVMDTVVEIMTPVFEQLAATTCDMPQRQALVDGVLRDQLGTEPPSPEELLFFSAWGRAEIHPCALYLQFIAAVPPTAAPPGAATVSAQLAAQQWAAFAGSTSRSKLQHLLQLVGAHALVQLLYHDFSGLVKLHLIRFLAAAREETCAFHHSRLSALSATMRSSASSHPVYSWGAAPTLDPNETMPSPLADKAMSANDIDTLVATQEVHLGMERSLTDGTVVAAEPSADTSEPMDHHQDVDAAPHSCAAASDMPTMEQGADHDDAMPTAASTPTAEVCHCHADAAHHMAHILSGFAVRVHDLQCALGDQRVVARLTSAQAQKVARAYTCAPLNRLTAKPIRADVQVASIKLKGLFNLNLDLDELPSLDVSAAPTSAHEAARLIHLYEDQFIQRLHHVTEHFVQAGLHLDLGWIMTAHAQLGHVAGAGLAATLSAYAHGLVDLTPEELDYKVQLAAQREQAKSSRARALQDTFRPLASVLQDTVGQTDVERHEARATIRSLDALRFLHHGAESSLEQCRAKRNKIVQKRRRGELHKGRRRDLLDRLGAVTEWHMLSHAEQTFFLQRRAAQRYLKHEGVDVMEGVAAVAKDLDTTMRQFPELPALVADFGAILINRD</sequence>
<name>A9UTI9_MONBE</name>
<gene>
    <name evidence="2" type="ORF">MONBRDRAFT_31491</name>
</gene>
<evidence type="ECO:0000313" key="2">
    <source>
        <dbReference type="EMBL" id="EDQ91255.1"/>
    </source>
</evidence>
<dbReference type="KEGG" id="mbr:MONBRDRAFT_31491"/>
<dbReference type="InParanoid" id="A9UTI9"/>
<organism evidence="2 3">
    <name type="scientific">Monosiga brevicollis</name>
    <name type="common">Choanoflagellate</name>
    <dbReference type="NCBI Taxonomy" id="81824"/>
    <lineage>
        <taxon>Eukaryota</taxon>
        <taxon>Choanoflagellata</taxon>
        <taxon>Craspedida</taxon>
        <taxon>Salpingoecidae</taxon>
        <taxon>Monosiga</taxon>
    </lineage>
</organism>
<dbReference type="EMBL" id="CH991545">
    <property type="protein sequence ID" value="EDQ91255.1"/>
    <property type="molecule type" value="Genomic_DNA"/>
</dbReference>
<feature type="compositionally biased region" description="Pro residues" evidence="1">
    <location>
        <begin position="94"/>
        <end position="103"/>
    </location>
</feature>
<proteinExistence type="predicted"/>
<keyword evidence="3" id="KW-1185">Reference proteome</keyword>
<reference evidence="2 3" key="1">
    <citation type="journal article" date="2008" name="Nature">
        <title>The genome of the choanoflagellate Monosiga brevicollis and the origin of metazoans.</title>
        <authorList>
            <consortium name="JGI Sequencing"/>
            <person name="King N."/>
            <person name="Westbrook M.J."/>
            <person name="Young S.L."/>
            <person name="Kuo A."/>
            <person name="Abedin M."/>
            <person name="Chapman J."/>
            <person name="Fairclough S."/>
            <person name="Hellsten U."/>
            <person name="Isogai Y."/>
            <person name="Letunic I."/>
            <person name="Marr M."/>
            <person name="Pincus D."/>
            <person name="Putnam N."/>
            <person name="Rokas A."/>
            <person name="Wright K.J."/>
            <person name="Zuzow R."/>
            <person name="Dirks W."/>
            <person name="Good M."/>
            <person name="Goodstein D."/>
            <person name="Lemons D."/>
            <person name="Li W."/>
            <person name="Lyons J.B."/>
            <person name="Morris A."/>
            <person name="Nichols S."/>
            <person name="Richter D.J."/>
            <person name="Salamov A."/>
            <person name="Bork P."/>
            <person name="Lim W.A."/>
            <person name="Manning G."/>
            <person name="Miller W.T."/>
            <person name="McGinnis W."/>
            <person name="Shapiro H."/>
            <person name="Tjian R."/>
            <person name="Grigoriev I.V."/>
            <person name="Rokhsar D."/>
        </authorList>
    </citation>
    <scope>NUCLEOTIDE SEQUENCE [LARGE SCALE GENOMIC DNA]</scope>
    <source>
        <strain evidence="3">MX1 / ATCC 50154</strain>
    </source>
</reference>
<protein>
    <submittedName>
        <fullName evidence="2">Uncharacterized protein</fullName>
    </submittedName>
</protein>
<evidence type="ECO:0000313" key="3">
    <source>
        <dbReference type="Proteomes" id="UP000001357"/>
    </source>
</evidence>
<dbReference type="RefSeq" id="XP_001743677.1">
    <property type="nucleotide sequence ID" value="XM_001743625.1"/>
</dbReference>